<protein>
    <recommendedName>
        <fullName evidence="2">DUF4037 domain-containing protein</fullName>
    </recommendedName>
</protein>
<accession>A0A1H3APC7</accession>
<evidence type="ECO:0000259" key="2">
    <source>
        <dbReference type="Pfam" id="PF13228"/>
    </source>
</evidence>
<feature type="transmembrane region" description="Helical" evidence="1">
    <location>
        <begin position="195"/>
        <end position="216"/>
    </location>
</feature>
<dbReference type="STRING" id="1528.SAMN04488579_101126"/>
<dbReference type="InterPro" id="IPR025117">
    <property type="entry name" value="DUF4037"/>
</dbReference>
<keyword evidence="4" id="KW-1185">Reference proteome</keyword>
<name>A0A1H3APC7_EUBBA</name>
<gene>
    <name evidence="3" type="ORF">SAMN04488579_101126</name>
</gene>
<dbReference type="Proteomes" id="UP000199652">
    <property type="component" value="Unassembled WGS sequence"/>
</dbReference>
<evidence type="ECO:0000313" key="4">
    <source>
        <dbReference type="Proteomes" id="UP000199652"/>
    </source>
</evidence>
<keyword evidence="1" id="KW-0472">Membrane</keyword>
<evidence type="ECO:0000256" key="1">
    <source>
        <dbReference type="SAM" id="Phobius"/>
    </source>
</evidence>
<dbReference type="OrthoDB" id="3030at2"/>
<keyword evidence="1" id="KW-1133">Transmembrane helix</keyword>
<proteinExistence type="predicted"/>
<reference evidence="4" key="1">
    <citation type="submission" date="2016-10" db="EMBL/GenBank/DDBJ databases">
        <authorList>
            <person name="Varghese N."/>
            <person name="Submissions S."/>
        </authorList>
    </citation>
    <scope>NUCLEOTIDE SEQUENCE [LARGE SCALE GENOMIC DNA]</scope>
    <source>
        <strain evidence="4">VPI 5359</strain>
    </source>
</reference>
<dbReference type="EMBL" id="FNOU01000001">
    <property type="protein sequence ID" value="SDX31552.1"/>
    <property type="molecule type" value="Genomic_DNA"/>
</dbReference>
<sequence>MKGLELSRYYFEALGKERIKKRFPELYPRLAFGLAGEGSECFGFDDAYSMDHDWGPGFCIWMTEADYQAEGQPLQALYESLPPSIGGYPPRQDSGHGSHRVGVQSIPRWFTRYTGMPAGPTTLREWLSVPDSFLATATNGAVFKDHLGTFSEIRHHLMADYPEDVRLRRLADGIAGMAQSGQYNYPRCLARGEIVAAQMAFSAFIQSGLSVVYLLNRRYAPFYKWRHRGLEACPVLPRAQQLFTRLVKAGDDARRECIEGICLTVVGELRRQGLTDGDDSFLDNHRLDILRRIQDDTLRQRSVMEVTG</sequence>
<keyword evidence="1" id="KW-0812">Transmembrane</keyword>
<organism evidence="3 4">
    <name type="scientific">Eubacterium barkeri</name>
    <name type="common">Clostridium barkeri</name>
    <dbReference type="NCBI Taxonomy" id="1528"/>
    <lineage>
        <taxon>Bacteria</taxon>
        <taxon>Bacillati</taxon>
        <taxon>Bacillota</taxon>
        <taxon>Clostridia</taxon>
        <taxon>Eubacteriales</taxon>
        <taxon>Eubacteriaceae</taxon>
        <taxon>Eubacterium</taxon>
    </lineage>
</organism>
<feature type="domain" description="DUF4037" evidence="2">
    <location>
        <begin position="126"/>
        <end position="225"/>
    </location>
</feature>
<evidence type="ECO:0000313" key="3">
    <source>
        <dbReference type="EMBL" id="SDX31552.1"/>
    </source>
</evidence>
<dbReference type="RefSeq" id="WP_090242376.1">
    <property type="nucleotide sequence ID" value="NZ_FNOU01000001.1"/>
</dbReference>
<dbReference type="AlphaFoldDB" id="A0A1H3APC7"/>
<dbReference type="Pfam" id="PF13228">
    <property type="entry name" value="DUF4037"/>
    <property type="match status" value="1"/>
</dbReference>